<name>A0A2N1JFA2_9BASI</name>
<evidence type="ECO:0000313" key="9">
    <source>
        <dbReference type="Proteomes" id="UP000232875"/>
    </source>
</evidence>
<dbReference type="GO" id="GO:0005634">
    <property type="term" value="C:nucleus"/>
    <property type="evidence" value="ECO:0007669"/>
    <property type="project" value="TreeGrafter"/>
</dbReference>
<dbReference type="EMBL" id="KZ454988">
    <property type="protein sequence ID" value="PKI85228.1"/>
    <property type="molecule type" value="Genomic_DNA"/>
</dbReference>
<dbReference type="GO" id="GO:0000159">
    <property type="term" value="C:protein phosphatase type 2A complex"/>
    <property type="evidence" value="ECO:0007669"/>
    <property type="project" value="TreeGrafter"/>
</dbReference>
<dbReference type="InterPro" id="IPR043170">
    <property type="entry name" value="PTPA_C_lid"/>
</dbReference>
<dbReference type="InterPro" id="IPR037218">
    <property type="entry name" value="PTPA_sf"/>
</dbReference>
<dbReference type="GO" id="GO:0005737">
    <property type="term" value="C:cytoplasm"/>
    <property type="evidence" value="ECO:0007669"/>
    <property type="project" value="UniProtKB-SubCell"/>
</dbReference>
<dbReference type="PIRSF" id="PIRSF016325">
    <property type="entry name" value="Phstyr_phstse_ac"/>
    <property type="match status" value="1"/>
</dbReference>
<evidence type="ECO:0000256" key="5">
    <source>
        <dbReference type="ARBA" id="ARBA00023110"/>
    </source>
</evidence>
<evidence type="ECO:0000313" key="8">
    <source>
        <dbReference type="EMBL" id="PKI85228.1"/>
    </source>
</evidence>
<dbReference type="CDD" id="cd04087">
    <property type="entry name" value="PTPA"/>
    <property type="match status" value="1"/>
</dbReference>
<dbReference type="GO" id="GO:0007052">
    <property type="term" value="P:mitotic spindle organization"/>
    <property type="evidence" value="ECO:0007669"/>
    <property type="project" value="TreeGrafter"/>
</dbReference>
<evidence type="ECO:0000256" key="1">
    <source>
        <dbReference type="ARBA" id="ARBA00000971"/>
    </source>
</evidence>
<keyword evidence="6 7" id="KW-0413">Isomerase</keyword>
<keyword evidence="4 7" id="KW-0963">Cytoplasm</keyword>
<protein>
    <recommendedName>
        <fullName evidence="7">Serine/threonine-protein phosphatase 2A activator</fullName>
        <ecNumber evidence="7">5.2.1.8</ecNumber>
    </recommendedName>
    <alternativeName>
        <fullName evidence="7">Phosphotyrosyl phosphatase activator</fullName>
    </alternativeName>
</protein>
<comment type="subcellular location">
    <subcellularLocation>
        <location evidence="2 7">Cytoplasm</location>
    </subcellularLocation>
</comment>
<evidence type="ECO:0000256" key="2">
    <source>
        <dbReference type="ARBA" id="ARBA00004496"/>
    </source>
</evidence>
<dbReference type="EC" id="5.2.1.8" evidence="7"/>
<dbReference type="GO" id="GO:0008160">
    <property type="term" value="F:protein tyrosine phosphatase activator activity"/>
    <property type="evidence" value="ECO:0007669"/>
    <property type="project" value="TreeGrafter"/>
</dbReference>
<organism evidence="8 9">
    <name type="scientific">Malassezia vespertilionis</name>
    <dbReference type="NCBI Taxonomy" id="2020962"/>
    <lineage>
        <taxon>Eukaryota</taxon>
        <taxon>Fungi</taxon>
        <taxon>Dikarya</taxon>
        <taxon>Basidiomycota</taxon>
        <taxon>Ustilaginomycotina</taxon>
        <taxon>Malasseziomycetes</taxon>
        <taxon>Malasseziales</taxon>
        <taxon>Malasseziaceae</taxon>
        <taxon>Malassezia</taxon>
    </lineage>
</organism>
<dbReference type="SUPFAM" id="SSF140984">
    <property type="entry name" value="PTPA-like"/>
    <property type="match status" value="1"/>
</dbReference>
<comment type="similarity">
    <text evidence="3 7">Belongs to the PTPA-type PPIase family.</text>
</comment>
<keyword evidence="9" id="KW-1185">Reference proteome</keyword>
<evidence type="ECO:0000256" key="4">
    <source>
        <dbReference type="ARBA" id="ARBA00022490"/>
    </source>
</evidence>
<reference evidence="8 9" key="1">
    <citation type="submission" date="2017-10" db="EMBL/GenBank/DDBJ databases">
        <title>A novel species of cold-tolerant Malassezia isolated from bats.</title>
        <authorList>
            <person name="Lorch J.M."/>
            <person name="Palmer J.M."/>
            <person name="Vanderwolf K.J."/>
            <person name="Schmidt K.Z."/>
            <person name="Verant M.L."/>
            <person name="Weller T.J."/>
            <person name="Blehert D.S."/>
        </authorList>
    </citation>
    <scope>NUCLEOTIDE SEQUENCE [LARGE SCALE GENOMIC DNA]</scope>
    <source>
        <strain evidence="8 9">NWHC:44797-103</strain>
    </source>
</reference>
<sequence length="373" mass="41681">MAGVQLPAPAWIDAGNPALQAKLVSPVKKIKNDSDMDVWRTSASHDALILFVMRLGQASRGLPTRPVDWSAATREQRTGSPDAIDRVISLLQRLDAWADAIEPQTNPQRFGNRAFRTWGAELCSHIEALHTELLPPEMHAFAIELQEYLLGAFGSFQRLDYGTGHELNFAAWLGYLHRLGLFVERGANAERIQATEQRLALEVFPSYLRVAWHLQDRYALEPAGSHGVWGLDDYQFIPYIIGAAQMCDAEALSPAEAAQNTYYPYVTWKIPRFGARISPEDTLVYAPPALPATVPIPNLYISSLARVNSLKRGAFQEHSPLLHDIATNVPTWYKVYTGMLKMYDAECLLKFPVVQHFGFGSVGFSWPNMESPT</sequence>
<dbReference type="STRING" id="2020962.A0A2N1JFA2"/>
<dbReference type="PANTHER" id="PTHR10012:SF0">
    <property type="entry name" value="SERINE_THREONINE-PROTEIN PHOSPHATASE 2A ACTIVATOR"/>
    <property type="match status" value="1"/>
</dbReference>
<dbReference type="InterPro" id="IPR004327">
    <property type="entry name" value="Phstyr_phstse_ac"/>
</dbReference>
<gene>
    <name evidence="8" type="primary">RRD1</name>
    <name evidence="8" type="ORF">MVES_001378</name>
</gene>
<evidence type="ECO:0000256" key="6">
    <source>
        <dbReference type="ARBA" id="ARBA00023235"/>
    </source>
</evidence>
<evidence type="ECO:0000256" key="3">
    <source>
        <dbReference type="ARBA" id="ARBA00011019"/>
    </source>
</evidence>
<dbReference type="Gene3D" id="1.20.120.1150">
    <property type="match status" value="1"/>
</dbReference>
<evidence type="ECO:0000256" key="7">
    <source>
        <dbReference type="RuleBase" id="RU361210"/>
    </source>
</evidence>
<dbReference type="Pfam" id="PF03095">
    <property type="entry name" value="PTPA"/>
    <property type="match status" value="1"/>
</dbReference>
<accession>A0A2N1JFA2</accession>
<dbReference type="PANTHER" id="PTHR10012">
    <property type="entry name" value="SERINE/THREONINE-PROTEIN PHOSPHATASE 2A REGULATORY SUBUNIT B"/>
    <property type="match status" value="1"/>
</dbReference>
<keyword evidence="5 7" id="KW-0697">Rotamase</keyword>
<comment type="function">
    <text evidence="7">PPIases accelerate the folding of proteins. It catalyzes the cis-trans isomerization of proline imidic peptide bonds in oligopeptides.</text>
</comment>
<dbReference type="OrthoDB" id="16120at2759"/>
<proteinExistence type="inferred from homology"/>
<dbReference type="AlphaFoldDB" id="A0A2N1JFA2"/>
<comment type="catalytic activity">
    <reaction evidence="1 7">
        <text>[protein]-peptidylproline (omega=180) = [protein]-peptidylproline (omega=0)</text>
        <dbReference type="Rhea" id="RHEA:16237"/>
        <dbReference type="Rhea" id="RHEA-COMP:10747"/>
        <dbReference type="Rhea" id="RHEA-COMP:10748"/>
        <dbReference type="ChEBI" id="CHEBI:83833"/>
        <dbReference type="ChEBI" id="CHEBI:83834"/>
        <dbReference type="EC" id="5.2.1.8"/>
    </reaction>
</comment>
<dbReference type="Proteomes" id="UP000232875">
    <property type="component" value="Unassembled WGS sequence"/>
</dbReference>
<dbReference type="GO" id="GO:0003755">
    <property type="term" value="F:peptidyl-prolyl cis-trans isomerase activity"/>
    <property type="evidence" value="ECO:0007669"/>
    <property type="project" value="UniProtKB-KW"/>
</dbReference>